<organism evidence="1 2">
    <name type="scientific">Pandoraea communis</name>
    <dbReference type="NCBI Taxonomy" id="2508297"/>
    <lineage>
        <taxon>Bacteria</taxon>
        <taxon>Pseudomonadati</taxon>
        <taxon>Pseudomonadota</taxon>
        <taxon>Betaproteobacteria</taxon>
        <taxon>Burkholderiales</taxon>
        <taxon>Burkholderiaceae</taxon>
        <taxon>Pandoraea</taxon>
    </lineage>
</organism>
<evidence type="ECO:0000313" key="2">
    <source>
        <dbReference type="Proteomes" id="UP000383971"/>
    </source>
</evidence>
<evidence type="ECO:0000313" key="1">
    <source>
        <dbReference type="EMBL" id="VVD74098.1"/>
    </source>
</evidence>
<sequence length="256" mass="27003">MSPDEKRAIANKAGGNKVEQEKLTKAACLAVKCWAQYPVGSDEYNRNYVDLLEASQLGPELAWIERQKEAGLFDYTPGEKIGDAVHSDPLGTVKDAAKVVIGGVTAKAGAGLCMSGLGCTAGIPMAAFGLSDVAEGADGLYNRYNGINSLGVNPLRYAFNEALPAGWGNVTYDGLSLATAIGALYARVPLKMGVSDGLNRPGSMFDVMVPQINNNKLIPFINQALPYGTNQGILLFGVGTKGVTVINDIRHTGDHK</sequence>
<name>A0A5E4SIN6_9BURK</name>
<dbReference type="Proteomes" id="UP000383971">
    <property type="component" value="Unassembled WGS sequence"/>
</dbReference>
<dbReference type="EMBL" id="CABPSE010000001">
    <property type="protein sequence ID" value="VVD74098.1"/>
    <property type="molecule type" value="Genomic_DNA"/>
</dbReference>
<keyword evidence="2" id="KW-1185">Reference proteome</keyword>
<protein>
    <submittedName>
        <fullName evidence="1">Uncharacterized protein</fullName>
    </submittedName>
</protein>
<reference evidence="1 2" key="1">
    <citation type="submission" date="2019-08" db="EMBL/GenBank/DDBJ databases">
        <authorList>
            <person name="Peeters C."/>
        </authorList>
    </citation>
    <scope>NUCLEOTIDE SEQUENCE [LARGE SCALE GENOMIC DNA]</scope>
    <source>
        <strain evidence="1 2">LMG 31111</strain>
    </source>
</reference>
<proteinExistence type="predicted"/>
<gene>
    <name evidence="1" type="ORF">PCO31111_00782</name>
</gene>
<accession>A0A5E4SIN6</accession>
<dbReference type="AlphaFoldDB" id="A0A5E4SIN6"/>